<evidence type="ECO:0000313" key="3">
    <source>
        <dbReference type="Proteomes" id="UP000316270"/>
    </source>
</evidence>
<feature type="region of interest" description="Disordered" evidence="1">
    <location>
        <begin position="1"/>
        <end position="160"/>
    </location>
</feature>
<organism evidence="2 3">
    <name type="scientific">Venturia effusa</name>
    <dbReference type="NCBI Taxonomy" id="50376"/>
    <lineage>
        <taxon>Eukaryota</taxon>
        <taxon>Fungi</taxon>
        <taxon>Dikarya</taxon>
        <taxon>Ascomycota</taxon>
        <taxon>Pezizomycotina</taxon>
        <taxon>Dothideomycetes</taxon>
        <taxon>Pleosporomycetidae</taxon>
        <taxon>Venturiales</taxon>
        <taxon>Venturiaceae</taxon>
        <taxon>Venturia</taxon>
    </lineage>
</organism>
<feature type="compositionally biased region" description="Polar residues" evidence="1">
    <location>
        <begin position="239"/>
        <end position="250"/>
    </location>
</feature>
<name>A0A517L6C8_9PEZI</name>
<sequence>MSTQTPSRLPRFGSSKLPTPSSGKKDEDPVSPMMRSDTRLSAKKRTVAALRNPETAHGSSFLSRFQKKAPPTPPKPDTQLTRSFSVATHASPLSEKPLPSPPVAQVVHQETGRTLLDASEVPVPLRPLSPKRPGASHIQGFTDIPQPPATTPDRTLQKRPSYHELKRKASEFIGLKVSAEQNAPPMPRTPAGCLSTNTMSVAVEPSTPTPATVATGNSTAINGSYKFTEPNLDACAPMTSHSRLTEPTTVSNSRKRRSSSSSPLIANPGSFKSTNSKVKGSGLGRPNGPPRSAGLVPPRAALRNVSSSTAVGEEAPAALPRPSPSRLPTSANLSVQNGRSFSGRSRIPAVPIKTPYSVADSMNADKAYAPARAAASGLQSVGVDVKASPTAIKSSISNEPATKAVTPVAANVILPAPPLPFASPRHSARASQASQKSHAAKVRAGASSTTVPGSSRAVFGSHEDTLPKNPSPLRDALAWDADSDLGNNDLGVGPVKDTLKDVGTIQPKTIRPSTAAPTLGQLMQAAIYSMPVEERPAFMQLMTRRENAVVECAEKEKLARQAEMEARAKKMDAEVAQMLYARLHREVQEIVVIHTT</sequence>
<reference evidence="2 3" key="1">
    <citation type="submission" date="2019-07" db="EMBL/GenBank/DDBJ databases">
        <title>Finished genome of Venturia effusa.</title>
        <authorList>
            <person name="Young C.A."/>
            <person name="Cox M.P."/>
            <person name="Ganley A.R.D."/>
            <person name="David W.J."/>
        </authorList>
    </citation>
    <scope>NUCLEOTIDE SEQUENCE [LARGE SCALE GENOMIC DNA]</scope>
    <source>
        <strain evidence="3">albino</strain>
    </source>
</reference>
<feature type="compositionally biased region" description="Polar residues" evidence="1">
    <location>
        <begin position="329"/>
        <end position="343"/>
    </location>
</feature>
<keyword evidence="3" id="KW-1185">Reference proteome</keyword>
<feature type="region of interest" description="Disordered" evidence="1">
    <location>
        <begin position="236"/>
        <end position="346"/>
    </location>
</feature>
<protein>
    <submittedName>
        <fullName evidence="2">Uncharacterized protein</fullName>
    </submittedName>
</protein>
<dbReference type="Proteomes" id="UP000316270">
    <property type="component" value="Chromosome 5"/>
</dbReference>
<dbReference type="OrthoDB" id="5407305at2759"/>
<proteinExistence type="predicted"/>
<dbReference type="EMBL" id="CP042189">
    <property type="protein sequence ID" value="QDS71197.1"/>
    <property type="molecule type" value="Genomic_DNA"/>
</dbReference>
<gene>
    <name evidence="2" type="ORF">FKW77_010258</name>
</gene>
<evidence type="ECO:0000256" key="1">
    <source>
        <dbReference type="SAM" id="MobiDB-lite"/>
    </source>
</evidence>
<evidence type="ECO:0000313" key="2">
    <source>
        <dbReference type="EMBL" id="QDS71197.1"/>
    </source>
</evidence>
<accession>A0A517L6C8</accession>
<feature type="compositionally biased region" description="Polar residues" evidence="1">
    <location>
        <begin position="78"/>
        <end position="88"/>
    </location>
</feature>
<dbReference type="AlphaFoldDB" id="A0A517L6C8"/>
<feature type="region of interest" description="Disordered" evidence="1">
    <location>
        <begin position="423"/>
        <end position="470"/>
    </location>
</feature>
<feature type="compositionally biased region" description="Low complexity" evidence="1">
    <location>
        <begin position="423"/>
        <end position="437"/>
    </location>
</feature>